<name>A0A8T0D5D8_9TREM</name>
<feature type="domain" description="C2H2-type" evidence="12">
    <location>
        <begin position="353"/>
        <end position="380"/>
    </location>
</feature>
<dbReference type="EMBL" id="JTDF01021479">
    <property type="protein sequence ID" value="KAF8561787.1"/>
    <property type="molecule type" value="Genomic_DNA"/>
</dbReference>
<evidence type="ECO:0000256" key="5">
    <source>
        <dbReference type="ARBA" id="ARBA00022833"/>
    </source>
</evidence>
<dbReference type="PROSITE" id="PS50157">
    <property type="entry name" value="ZINC_FINGER_C2H2_2"/>
    <property type="match status" value="5"/>
</dbReference>
<dbReference type="Pfam" id="PF00096">
    <property type="entry name" value="zf-C2H2"/>
    <property type="match status" value="3"/>
</dbReference>
<evidence type="ECO:0000313" key="13">
    <source>
        <dbReference type="EMBL" id="KAF8561787.1"/>
    </source>
</evidence>
<dbReference type="FunFam" id="3.30.160.60:FF:000012">
    <property type="entry name" value="RB-associated KRAB zinc finger protein-like"/>
    <property type="match status" value="1"/>
</dbReference>
<dbReference type="AlphaFoldDB" id="A0A8T0D5D8"/>
<protein>
    <submittedName>
        <fullName evidence="13">Zinc finger protein 14</fullName>
    </submittedName>
</protein>
<dbReference type="OrthoDB" id="3437960at2759"/>
<dbReference type="Proteomes" id="UP000699462">
    <property type="component" value="Unassembled WGS sequence"/>
</dbReference>
<dbReference type="PROSITE" id="PS00028">
    <property type="entry name" value="ZINC_FINGER_C2H2_1"/>
    <property type="match status" value="5"/>
</dbReference>
<evidence type="ECO:0000256" key="4">
    <source>
        <dbReference type="ARBA" id="ARBA00022771"/>
    </source>
</evidence>
<keyword evidence="5" id="KW-0862">Zinc</keyword>
<evidence type="ECO:0000256" key="2">
    <source>
        <dbReference type="ARBA" id="ARBA00022723"/>
    </source>
</evidence>
<evidence type="ECO:0000259" key="12">
    <source>
        <dbReference type="PROSITE" id="PS50157"/>
    </source>
</evidence>
<evidence type="ECO:0000256" key="11">
    <source>
        <dbReference type="SAM" id="MobiDB-lite"/>
    </source>
</evidence>
<keyword evidence="8" id="KW-0804">Transcription</keyword>
<dbReference type="InterPro" id="IPR036236">
    <property type="entry name" value="Znf_C2H2_sf"/>
</dbReference>
<proteinExistence type="predicted"/>
<keyword evidence="7" id="KW-0238">DNA-binding</keyword>
<feature type="domain" description="C2H2-type" evidence="12">
    <location>
        <begin position="409"/>
        <end position="436"/>
    </location>
</feature>
<feature type="compositionally biased region" description="Polar residues" evidence="11">
    <location>
        <begin position="84"/>
        <end position="103"/>
    </location>
</feature>
<keyword evidence="3" id="KW-0677">Repeat</keyword>
<accession>A0A8T0D5D8</accession>
<dbReference type="FunFam" id="3.30.160.60:FF:000358">
    <property type="entry name" value="zinc finger protein 24"/>
    <property type="match status" value="1"/>
</dbReference>
<feature type="compositionally biased region" description="Low complexity" evidence="11">
    <location>
        <begin position="40"/>
        <end position="71"/>
    </location>
</feature>
<dbReference type="GO" id="GO:0003677">
    <property type="term" value="F:DNA binding"/>
    <property type="evidence" value="ECO:0007669"/>
    <property type="project" value="UniProtKB-KW"/>
</dbReference>
<evidence type="ECO:0000256" key="6">
    <source>
        <dbReference type="ARBA" id="ARBA00023015"/>
    </source>
</evidence>
<dbReference type="InterPro" id="IPR013087">
    <property type="entry name" value="Znf_C2H2_type"/>
</dbReference>
<gene>
    <name evidence="13" type="ORF">P879_10388</name>
</gene>
<keyword evidence="6" id="KW-0805">Transcription regulation</keyword>
<keyword evidence="14" id="KW-1185">Reference proteome</keyword>
<keyword evidence="4 10" id="KW-0863">Zinc-finger</keyword>
<organism evidence="13 14">
    <name type="scientific">Paragonimus westermani</name>
    <dbReference type="NCBI Taxonomy" id="34504"/>
    <lineage>
        <taxon>Eukaryota</taxon>
        <taxon>Metazoa</taxon>
        <taxon>Spiralia</taxon>
        <taxon>Lophotrochozoa</taxon>
        <taxon>Platyhelminthes</taxon>
        <taxon>Trematoda</taxon>
        <taxon>Digenea</taxon>
        <taxon>Plagiorchiida</taxon>
        <taxon>Troglotremata</taxon>
        <taxon>Troglotrematidae</taxon>
        <taxon>Paragonimus</taxon>
    </lineage>
</organism>
<comment type="caution">
    <text evidence="13">The sequence shown here is derived from an EMBL/GenBank/DDBJ whole genome shotgun (WGS) entry which is preliminary data.</text>
</comment>
<evidence type="ECO:0000256" key="3">
    <source>
        <dbReference type="ARBA" id="ARBA00022737"/>
    </source>
</evidence>
<comment type="subcellular location">
    <subcellularLocation>
        <location evidence="1">Nucleus</location>
    </subcellularLocation>
</comment>
<feature type="domain" description="C2H2-type" evidence="12">
    <location>
        <begin position="465"/>
        <end position="487"/>
    </location>
</feature>
<dbReference type="SUPFAM" id="SSF57667">
    <property type="entry name" value="beta-beta-alpha zinc fingers"/>
    <property type="match status" value="3"/>
</dbReference>
<dbReference type="FunFam" id="3.30.160.60:FF:001009">
    <property type="entry name" value="Zinc finger protein 26"/>
    <property type="match status" value="1"/>
</dbReference>
<evidence type="ECO:0000256" key="7">
    <source>
        <dbReference type="ARBA" id="ARBA00023125"/>
    </source>
</evidence>
<feature type="region of interest" description="Disordered" evidence="11">
    <location>
        <begin position="220"/>
        <end position="251"/>
    </location>
</feature>
<dbReference type="PANTHER" id="PTHR24376">
    <property type="entry name" value="ZINC FINGER PROTEIN"/>
    <property type="match status" value="1"/>
</dbReference>
<dbReference type="FunFam" id="3.30.160.60:FF:000100">
    <property type="entry name" value="Zinc finger 45-like"/>
    <property type="match status" value="1"/>
</dbReference>
<evidence type="ECO:0000256" key="8">
    <source>
        <dbReference type="ARBA" id="ARBA00023163"/>
    </source>
</evidence>
<dbReference type="GO" id="GO:0005634">
    <property type="term" value="C:nucleus"/>
    <property type="evidence" value="ECO:0007669"/>
    <property type="project" value="UniProtKB-SubCell"/>
</dbReference>
<dbReference type="GO" id="GO:0008270">
    <property type="term" value="F:zinc ion binding"/>
    <property type="evidence" value="ECO:0007669"/>
    <property type="project" value="UniProtKB-KW"/>
</dbReference>
<dbReference type="Gene3D" id="3.30.160.60">
    <property type="entry name" value="Classic Zinc Finger"/>
    <property type="match status" value="5"/>
</dbReference>
<sequence length="1021" mass="110552">MDNVFLSLAGNHSFVENRGFPVMVQNTAFAPWNHLSNAPAVDNTSTTTTASTHPTSPMFQFPQQPHQQQPQRGALLGHPINPVSMPSSATSVGPQSSVPLTVNQSASQQLQQQHLHQLQLQQQQQHQQQQLQLQQHHQLQLQQHQQLFRQQQQQQQQQQQSAQLAISSGLQQNPQNSAIGFAIPTTVPSRLTDLPLAQQQTPQPQTHEVNAKTVFTPKQQQPGVVKTEKNKRKSKPKAAISTTPSTTAVTTPSVASTLLSVSCSQPMPLTTAGNCRSSSATIAELSFNGGLSSAVSILNSINCNSVSERSTTPLPTVLSPLPTLPEEILLKIDPSLGDPPPPPHADISVVKPYQCDQCFKRYSGMKSLKNHKLTHSDIKPHKCSVCGKAFLRADKMRMHEISHLNVKPFECATCKQRFTRSDKLKIHHRTHTGVRPYACTFCPKRFTRSDKLKIHERIHTKIKPYECAHCGKCFARSDKRRLHERTHLYGPRPRTGGGSRKGKSAASAAAAAVSNASSVALLGAVNSMDKVFGLSNSALSMPTTPNTPTLTGTSTVLSSATAFGLASIAGSAAAAAAAAAATFVSPLGFPAHQMISASALDGSKRIAEQVNGTPTTTTSLTPSFPFSIPSSQQLQFPSQHHSTLASLAGIAQYHPALFAAQQPRQLTPPSTLTMPVPLYQQPTLNQNAYQSASMMPFFVGTTNANGATLTPFIGNAAMSTVNQPQCPVSSAAVYEATPACVSQSYSSATSPSISRSNIAMNNAGTSSGTGNIAAVMAAAALGRQFHQTQQQQQQQQRSYQMACHTSLSSQVPVASAFVQSRLQQQQTQQAFGHQSIKSELQQQPIKQEQQQLASVRPGFQFYQAQQPQQQQAQLAHTTTHHQMLQHQQQVMQLHHQLQQQQLQQQQQLMQHHTAMLQHHHQSLIAPAHSAAAAAISLFPSAAAQFIPGVVPSQYAHHSVAAQPQQQQQQYMQVQQQQQQHQQQQYLAAAAALSLQTTGTEVQLQHPANSSSSSIVLPPKVG</sequence>
<feature type="domain" description="C2H2-type" evidence="12">
    <location>
        <begin position="437"/>
        <end position="464"/>
    </location>
</feature>
<dbReference type="SMART" id="SM00355">
    <property type="entry name" value="ZnF_C2H2"/>
    <property type="match status" value="5"/>
</dbReference>
<evidence type="ECO:0000256" key="9">
    <source>
        <dbReference type="ARBA" id="ARBA00023242"/>
    </source>
</evidence>
<keyword evidence="2" id="KW-0479">Metal-binding</keyword>
<keyword evidence="9" id="KW-0539">Nucleus</keyword>
<reference evidence="13 14" key="1">
    <citation type="submission" date="2019-07" db="EMBL/GenBank/DDBJ databases">
        <title>Annotation for the trematode Paragonimus westermani.</title>
        <authorList>
            <person name="Choi Y.-J."/>
        </authorList>
    </citation>
    <scope>NUCLEOTIDE SEQUENCE [LARGE SCALE GENOMIC DNA]</scope>
    <source>
        <strain evidence="13">180907_Pwestermani</strain>
    </source>
</reference>
<evidence type="ECO:0000256" key="10">
    <source>
        <dbReference type="PROSITE-ProRule" id="PRU00042"/>
    </source>
</evidence>
<feature type="compositionally biased region" description="Low complexity" evidence="11">
    <location>
        <begin position="241"/>
        <end position="251"/>
    </location>
</feature>
<evidence type="ECO:0000256" key="1">
    <source>
        <dbReference type="ARBA" id="ARBA00004123"/>
    </source>
</evidence>
<feature type="region of interest" description="Disordered" evidence="11">
    <location>
        <begin position="40"/>
        <end position="107"/>
    </location>
</feature>
<evidence type="ECO:0000313" key="14">
    <source>
        <dbReference type="Proteomes" id="UP000699462"/>
    </source>
</evidence>
<feature type="domain" description="C2H2-type" evidence="12">
    <location>
        <begin position="381"/>
        <end position="408"/>
    </location>
</feature>